<dbReference type="PANTHER" id="PTHR12151:SF25">
    <property type="entry name" value="LINALOOL DEHYDRATASE_ISOMERASE DOMAIN-CONTAINING PROTEIN"/>
    <property type="match status" value="1"/>
</dbReference>
<feature type="domain" description="Thioredoxin" evidence="4">
    <location>
        <begin position="17"/>
        <end position="203"/>
    </location>
</feature>
<dbReference type="EMBL" id="JBHRXV010000010">
    <property type="protein sequence ID" value="MFC3713243.1"/>
    <property type="molecule type" value="Genomic_DNA"/>
</dbReference>
<dbReference type="SUPFAM" id="SSF52833">
    <property type="entry name" value="Thioredoxin-like"/>
    <property type="match status" value="1"/>
</dbReference>
<dbReference type="PROSITE" id="PS51352">
    <property type="entry name" value="THIOREDOXIN_2"/>
    <property type="match status" value="1"/>
</dbReference>
<dbReference type="Gene3D" id="3.40.30.10">
    <property type="entry name" value="Glutaredoxin"/>
    <property type="match status" value="1"/>
</dbReference>
<reference evidence="6" key="1">
    <citation type="journal article" date="2019" name="Int. J. Syst. Evol. Microbiol.">
        <title>The Global Catalogue of Microorganisms (GCM) 10K type strain sequencing project: providing services to taxonomists for standard genome sequencing and annotation.</title>
        <authorList>
            <consortium name="The Broad Institute Genomics Platform"/>
            <consortium name="The Broad Institute Genome Sequencing Center for Infectious Disease"/>
            <person name="Wu L."/>
            <person name="Ma J."/>
        </authorList>
    </citation>
    <scope>NUCLEOTIDE SEQUENCE [LARGE SCALE GENOMIC DNA]</scope>
    <source>
        <strain evidence="6">KCTC 42644</strain>
    </source>
</reference>
<dbReference type="PANTHER" id="PTHR12151">
    <property type="entry name" value="ELECTRON TRANSPORT PROTIN SCO1/SENC FAMILY MEMBER"/>
    <property type="match status" value="1"/>
</dbReference>
<evidence type="ECO:0000313" key="5">
    <source>
        <dbReference type="EMBL" id="MFC3713243.1"/>
    </source>
</evidence>
<evidence type="ECO:0000256" key="1">
    <source>
        <dbReference type="ARBA" id="ARBA00010996"/>
    </source>
</evidence>
<keyword evidence="3" id="KW-1133">Transmembrane helix</keyword>
<organism evidence="5 6">
    <name type="scientific">Sphingoaurantiacus capsulatus</name>
    <dbReference type="NCBI Taxonomy" id="1771310"/>
    <lineage>
        <taxon>Bacteria</taxon>
        <taxon>Pseudomonadati</taxon>
        <taxon>Pseudomonadota</taxon>
        <taxon>Alphaproteobacteria</taxon>
        <taxon>Sphingomonadales</taxon>
        <taxon>Sphingosinicellaceae</taxon>
        <taxon>Sphingoaurantiacus</taxon>
    </lineage>
</organism>
<evidence type="ECO:0000256" key="3">
    <source>
        <dbReference type="SAM" id="Phobius"/>
    </source>
</evidence>
<keyword evidence="3" id="KW-0472">Membrane</keyword>
<proteinExistence type="inferred from homology"/>
<gene>
    <name evidence="5" type="ORF">ACFOMD_11705</name>
</gene>
<keyword evidence="6" id="KW-1185">Reference proteome</keyword>
<keyword evidence="3" id="KW-0812">Transmembrane</keyword>
<dbReference type="CDD" id="cd02968">
    <property type="entry name" value="SCO"/>
    <property type="match status" value="1"/>
</dbReference>
<comment type="similarity">
    <text evidence="1">Belongs to the SCO1/2 family.</text>
</comment>
<dbReference type="InterPro" id="IPR003782">
    <property type="entry name" value="SCO1/SenC"/>
</dbReference>
<accession>A0ABV7XDY0</accession>
<dbReference type="Proteomes" id="UP001595615">
    <property type="component" value="Unassembled WGS sequence"/>
</dbReference>
<feature type="transmembrane region" description="Helical" evidence="3">
    <location>
        <begin position="12"/>
        <end position="29"/>
    </location>
</feature>
<evidence type="ECO:0000259" key="4">
    <source>
        <dbReference type="PROSITE" id="PS51352"/>
    </source>
</evidence>
<evidence type="ECO:0000256" key="2">
    <source>
        <dbReference type="ARBA" id="ARBA00023008"/>
    </source>
</evidence>
<dbReference type="Pfam" id="PF02630">
    <property type="entry name" value="SCO1-SenC"/>
    <property type="match status" value="1"/>
</dbReference>
<keyword evidence="2" id="KW-0186">Copper</keyword>
<protein>
    <submittedName>
        <fullName evidence="5">SCO family protein</fullName>
    </submittedName>
</protein>
<sequence>MPATDLRRVRRWLWAAVALVAVAASVALWRPAPKNQVAEDYASAFGGPFSLTDTQGRTVTDATLRGKPFAIFFGFTHCPDVCPTTLQMMVRLRQNLGADGDRLNIVFVSVDPERDTPAEIGHYLTMFDTPIIGLTGNPAQLKAIVDAYHVFYEKVPIEGGDYVVDHTASVFLMDADGRFFSTLDHKEGEAPKLAKLKRLLREG</sequence>
<dbReference type="InterPro" id="IPR013766">
    <property type="entry name" value="Thioredoxin_domain"/>
</dbReference>
<dbReference type="InterPro" id="IPR036249">
    <property type="entry name" value="Thioredoxin-like_sf"/>
</dbReference>
<evidence type="ECO:0000313" key="6">
    <source>
        <dbReference type="Proteomes" id="UP001595615"/>
    </source>
</evidence>
<dbReference type="RefSeq" id="WP_380861539.1">
    <property type="nucleotide sequence ID" value="NZ_JBHRXV010000010.1"/>
</dbReference>
<name>A0ABV7XDY0_9SPHN</name>
<comment type="caution">
    <text evidence="5">The sequence shown here is derived from an EMBL/GenBank/DDBJ whole genome shotgun (WGS) entry which is preliminary data.</text>
</comment>